<dbReference type="InterPro" id="IPR036770">
    <property type="entry name" value="Ankyrin_rpt-contain_sf"/>
</dbReference>
<dbReference type="GO" id="GO:0005634">
    <property type="term" value="C:nucleus"/>
    <property type="evidence" value="ECO:0007669"/>
    <property type="project" value="UniProtKB-SubCell"/>
</dbReference>
<evidence type="ECO:0000256" key="10">
    <source>
        <dbReference type="SAM" id="MobiDB-lite"/>
    </source>
</evidence>
<dbReference type="InterPro" id="IPR044817">
    <property type="entry name" value="SBP-like"/>
</dbReference>
<dbReference type="GO" id="GO:0003677">
    <property type="term" value="F:DNA binding"/>
    <property type="evidence" value="ECO:0007669"/>
    <property type="project" value="UniProtKB-KW"/>
</dbReference>
<keyword evidence="8" id="KW-0539">Nucleus</keyword>
<evidence type="ECO:0000256" key="3">
    <source>
        <dbReference type="ARBA" id="ARBA00022771"/>
    </source>
</evidence>
<evidence type="ECO:0000256" key="1">
    <source>
        <dbReference type="ARBA" id="ARBA00004123"/>
    </source>
</evidence>
<feature type="compositionally biased region" description="Polar residues" evidence="10">
    <location>
        <begin position="440"/>
        <end position="453"/>
    </location>
</feature>
<dbReference type="PANTHER" id="PTHR31251">
    <property type="entry name" value="SQUAMOSA PROMOTER-BINDING-LIKE PROTEIN 4"/>
    <property type="match status" value="1"/>
</dbReference>
<evidence type="ECO:0000313" key="13">
    <source>
        <dbReference type="EMBL" id="KAK6930354.1"/>
    </source>
</evidence>
<gene>
    <name evidence="13" type="ORF">RJ641_004448</name>
</gene>
<dbReference type="GO" id="GO:0008270">
    <property type="term" value="F:zinc ion binding"/>
    <property type="evidence" value="ECO:0007669"/>
    <property type="project" value="UniProtKB-KW"/>
</dbReference>
<evidence type="ECO:0000256" key="5">
    <source>
        <dbReference type="ARBA" id="ARBA00023015"/>
    </source>
</evidence>
<keyword evidence="14" id="KW-1185">Reference proteome</keyword>
<proteinExistence type="predicted"/>
<evidence type="ECO:0000256" key="6">
    <source>
        <dbReference type="ARBA" id="ARBA00023125"/>
    </source>
</evidence>
<evidence type="ECO:0000256" key="4">
    <source>
        <dbReference type="ARBA" id="ARBA00022833"/>
    </source>
</evidence>
<sequence>METKFRGKAHHFFGPVVSDLKAVGKKSLEWDLNDWKWDGDLFTATPLNPTPSDCRSRQLFPPVGSEIPANMGLSNSSSYCSEDMPLASDKGKRELEKRRRVVEETAVNDEARSLNLRLGEQVYPIMDGEVDKWEEKSGKKTKLLGSTPNRAVCQVEDCRADLSDAKDYHRRHKVCDMHSKASQALVGNVMQRFCQQCSRFHVLQEFDEGKRSCRRRLAGHNRRRRKTHPETVINGGAVNDERGSSYLLISLLRILSNMHANNTGQTKDQDLLSHFLGNLANLAGTFNGRDLSALLQGSRELQTVGASVTNPEEVPNLFQKGPDSAGRRADCPDLQDPLVGQCVTMHAAVQQHKETSLDDGRPGALQTPSAFRSTTQLPISDDAAVKANVPDATLGRIKLNNFDLNNVYNETQDCVEISERHVYPVNLVVGSPSCPLWVQQDSLKSSPPQTSGNSDSISTRSLSSSSGEAQCCTDRIVFKLFGKDPNDFPVVLRRQILDWLSHSPTNIESYIRPGCIILTIYLCLDKSTWEELCGDLNSSLTRLLSASNDSFWKTGWVYTRVRHRVAFIYNGQVVLDTLLPFQSHRNCKISSVKPIAVSVSERVQFVAKGFNISRTTRLLCALEGKYLYQDSCYDLMESTADSFYEQDELQTISFCCSVPNVSGRGFIEVEDHCLSSSFFPFIVAEEDVCSEIRMLESAIEVAETAYNTAGEADELEAKSQALHFIHEMGWLLHRSRLRSRLGNMDPNSDLFPFQRFKWLLEFSVERDWCAVVKKLLAILFSGTVDAGRHSSVELALPELSLLHQAVGRNCRPMVEFLLRYAPDKVLDKQGSEQKQQPSGGSNYIFRPDAVGIGGLTPLHIAASTDGSENVLDALTDDPGMVGIEAWKKACDNTGLTPNDYACLRSHYSYIHLVQRKLARKLNGGHVVLDIPGNFNPRPKLADGLKSAKFNGLKIEKAETRSKCGQCLQKEQKLAYGSNRTLLAYRPAMISMVAIAAVCVCVALLFKSSPEVHCVFRPFSWDSLKYGAMNISQLLIHDVDAMAPEGSSKAICDSIPSLDKR</sequence>
<feature type="domain" description="SBP-type" evidence="12">
    <location>
        <begin position="150"/>
        <end position="227"/>
    </location>
</feature>
<keyword evidence="11" id="KW-1133">Transmembrane helix</keyword>
<keyword evidence="4" id="KW-0862">Zinc</keyword>
<feature type="transmembrane region" description="Helical" evidence="11">
    <location>
        <begin position="987"/>
        <end position="1005"/>
    </location>
</feature>
<keyword evidence="3 9" id="KW-0863">Zinc-finger</keyword>
<evidence type="ECO:0000256" key="7">
    <source>
        <dbReference type="ARBA" id="ARBA00023163"/>
    </source>
</evidence>
<reference evidence="13 14" key="1">
    <citation type="submission" date="2023-12" db="EMBL/GenBank/DDBJ databases">
        <title>A high-quality genome assembly for Dillenia turbinata (Dilleniales).</title>
        <authorList>
            <person name="Chanderbali A."/>
        </authorList>
    </citation>
    <scope>NUCLEOTIDE SEQUENCE [LARGE SCALE GENOMIC DNA]</scope>
    <source>
        <strain evidence="13">LSX21</strain>
        <tissue evidence="13">Leaf</tissue>
    </source>
</reference>
<organism evidence="13 14">
    <name type="scientific">Dillenia turbinata</name>
    <dbReference type="NCBI Taxonomy" id="194707"/>
    <lineage>
        <taxon>Eukaryota</taxon>
        <taxon>Viridiplantae</taxon>
        <taxon>Streptophyta</taxon>
        <taxon>Embryophyta</taxon>
        <taxon>Tracheophyta</taxon>
        <taxon>Spermatophyta</taxon>
        <taxon>Magnoliopsida</taxon>
        <taxon>eudicotyledons</taxon>
        <taxon>Gunneridae</taxon>
        <taxon>Pentapetalae</taxon>
        <taxon>Dilleniales</taxon>
        <taxon>Dilleniaceae</taxon>
        <taxon>Dillenia</taxon>
    </lineage>
</organism>
<dbReference type="PROSITE" id="PS51141">
    <property type="entry name" value="ZF_SBP"/>
    <property type="match status" value="1"/>
</dbReference>
<comment type="caution">
    <text evidence="13">The sequence shown here is derived from an EMBL/GenBank/DDBJ whole genome shotgun (WGS) entry which is preliminary data.</text>
</comment>
<keyword evidence="2" id="KW-0479">Metal-binding</keyword>
<dbReference type="Gene3D" id="1.25.40.20">
    <property type="entry name" value="Ankyrin repeat-containing domain"/>
    <property type="match status" value="1"/>
</dbReference>
<evidence type="ECO:0000256" key="8">
    <source>
        <dbReference type="ARBA" id="ARBA00023242"/>
    </source>
</evidence>
<dbReference type="EMBL" id="JBAMMX010000012">
    <property type="protein sequence ID" value="KAK6930354.1"/>
    <property type="molecule type" value="Genomic_DNA"/>
</dbReference>
<keyword evidence="11" id="KW-0812">Transmembrane</keyword>
<accession>A0AAN8VBH2</accession>
<evidence type="ECO:0000256" key="9">
    <source>
        <dbReference type="PROSITE-ProRule" id="PRU00470"/>
    </source>
</evidence>
<dbReference type="FunFam" id="4.10.1100.10:FF:000001">
    <property type="entry name" value="Squamosa promoter-binding-like protein 14"/>
    <property type="match status" value="1"/>
</dbReference>
<dbReference type="SUPFAM" id="SSF48403">
    <property type="entry name" value="Ankyrin repeat"/>
    <property type="match status" value="1"/>
</dbReference>
<keyword evidence="5" id="KW-0805">Transcription regulation</keyword>
<dbReference type="AlphaFoldDB" id="A0AAN8VBH2"/>
<name>A0AAN8VBH2_9MAGN</name>
<evidence type="ECO:0000256" key="2">
    <source>
        <dbReference type="ARBA" id="ARBA00022723"/>
    </source>
</evidence>
<dbReference type="Pfam" id="PF26102">
    <property type="entry name" value="Ig_SPL7"/>
    <property type="match status" value="1"/>
</dbReference>
<feature type="region of interest" description="Disordered" evidence="10">
    <location>
        <begin position="440"/>
        <end position="466"/>
    </location>
</feature>
<dbReference type="Proteomes" id="UP001370490">
    <property type="component" value="Unassembled WGS sequence"/>
</dbReference>
<dbReference type="SUPFAM" id="SSF103612">
    <property type="entry name" value="SBT domain"/>
    <property type="match status" value="1"/>
</dbReference>
<keyword evidence="6" id="KW-0238">DNA-binding</keyword>
<keyword evidence="7" id="KW-0804">Transcription</keyword>
<evidence type="ECO:0000313" key="14">
    <source>
        <dbReference type="Proteomes" id="UP001370490"/>
    </source>
</evidence>
<dbReference type="Gene3D" id="4.10.1100.10">
    <property type="entry name" value="Transcription factor, SBP-box domain"/>
    <property type="match status" value="1"/>
</dbReference>
<protein>
    <submittedName>
        <fullName evidence="13">SBP domain</fullName>
    </submittedName>
</protein>
<feature type="compositionally biased region" description="Low complexity" evidence="10">
    <location>
        <begin position="454"/>
        <end position="466"/>
    </location>
</feature>
<dbReference type="Pfam" id="PF03110">
    <property type="entry name" value="SBP"/>
    <property type="match status" value="1"/>
</dbReference>
<keyword evidence="11" id="KW-0472">Membrane</keyword>
<dbReference type="InterPro" id="IPR004333">
    <property type="entry name" value="SBP_dom"/>
</dbReference>
<comment type="subcellular location">
    <subcellularLocation>
        <location evidence="1">Nucleus</location>
    </subcellularLocation>
</comment>
<dbReference type="InterPro" id="IPR036893">
    <property type="entry name" value="SBP_sf"/>
</dbReference>
<dbReference type="PANTHER" id="PTHR31251:SF86">
    <property type="entry name" value="SQUAMOSA PROMOTER-BINDING-LIKE PROTEIN 1"/>
    <property type="match status" value="1"/>
</dbReference>
<evidence type="ECO:0000256" key="11">
    <source>
        <dbReference type="SAM" id="Phobius"/>
    </source>
</evidence>
<evidence type="ECO:0000259" key="12">
    <source>
        <dbReference type="PROSITE" id="PS51141"/>
    </source>
</evidence>